<keyword evidence="2" id="KW-1185">Reference proteome</keyword>
<organism evidence="1 2">
    <name type="scientific">Komagataeibacter saccharivorans</name>
    <dbReference type="NCBI Taxonomy" id="265959"/>
    <lineage>
        <taxon>Bacteria</taxon>
        <taxon>Pseudomonadati</taxon>
        <taxon>Pseudomonadota</taxon>
        <taxon>Alphaproteobacteria</taxon>
        <taxon>Acetobacterales</taxon>
        <taxon>Acetobacteraceae</taxon>
        <taxon>Komagataeibacter</taxon>
    </lineage>
</organism>
<sequence>MDRQIVYPAQIPMDSDQLNAQRNAYVGMGHLAGMAYGQATVAASGFACAPGTGLALIMAPGSLIAPGVVDASSYGTLAAVPSTLVRQYVSRDPVTLDVPGAGAVHTVYVTPVTQDADDTVLPFYNAANPSVTYAGSDNSGATAPTVRQDLAQLGIGASVPAGAYPLWTVTVPAGASAITADMLTQAAGAPFYDTIPQLQAAKQDALGFTPVQQGGGPDQTGDKVSLGQDASYPGIMRVSVNGGDVGGLLSGTYGKSAPDYQMLGLYQQSTTGRPVAVFNNGTTTVYNGIANYTDVTGEASARQDADTAIQTNLTTAIGNQSDMNCTLSSDISNCVSGIYGKGTSDYQILGLYFQTSTGRPIAVFSNGTTNVFNGIANYTDVTTLQTNLTSFQTQQADTNSVFASGIASRVPTNAENDGVNAPITLFNYFVGDSTPWASANGVSFSLVKSAPGTGFNKVLNISTDGAGNLVVPDGSGRTSTYAPCSAAITSDTVSVTKIGDLVIQTFQASIANPNNGGAGCVSVTLPQALTQSIQFSKGNALGGTQGGTLWIPSVNVVPSSLTEVTIYADNLQDLNWTAAVTVQVLVIGS</sequence>
<protein>
    <submittedName>
        <fullName evidence="1">Uncharacterized protein</fullName>
    </submittedName>
</protein>
<dbReference type="AlphaFoldDB" id="A0A347WEW6"/>
<dbReference type="KEGG" id="ksc:CD178_02662"/>
<gene>
    <name evidence="1" type="ORF">CD178_02662</name>
</gene>
<reference evidence="1 2" key="1">
    <citation type="submission" date="2017-08" db="EMBL/GenBank/DDBJ databases">
        <title>Complete genome sequence of Gluconacetobacter saccharivorans CV1 isolated from Fermented Vinegar.</title>
        <authorList>
            <person name="Kim S.-Y."/>
        </authorList>
    </citation>
    <scope>NUCLEOTIDE SEQUENCE [LARGE SCALE GENOMIC DNA]</scope>
    <source>
        <strain evidence="1 2">CV1</strain>
    </source>
</reference>
<accession>A0A347WEW6</accession>
<dbReference type="Proteomes" id="UP000264120">
    <property type="component" value="Chromosome"/>
</dbReference>
<name>A0A347WEW6_9PROT</name>
<evidence type="ECO:0000313" key="1">
    <source>
        <dbReference type="EMBL" id="AXY23409.1"/>
    </source>
</evidence>
<proteinExistence type="predicted"/>
<evidence type="ECO:0000313" key="2">
    <source>
        <dbReference type="Proteomes" id="UP000264120"/>
    </source>
</evidence>
<dbReference type="EMBL" id="CP023036">
    <property type="protein sequence ID" value="AXY23409.1"/>
    <property type="molecule type" value="Genomic_DNA"/>
</dbReference>
<dbReference type="OrthoDB" id="7284492at2"/>
<dbReference type="RefSeq" id="WP_118963327.1">
    <property type="nucleotide sequence ID" value="NZ_CP023036.1"/>
</dbReference>